<dbReference type="InterPro" id="IPR036866">
    <property type="entry name" value="RibonucZ/Hydroxyglut_hydro"/>
</dbReference>
<dbReference type="PROSITE" id="PS50206">
    <property type="entry name" value="RHODANESE_3"/>
    <property type="match status" value="2"/>
</dbReference>
<dbReference type="SUPFAM" id="SSF52821">
    <property type="entry name" value="Rhodanese/Cell cycle control phosphatase"/>
    <property type="match status" value="2"/>
</dbReference>
<sequence length="466" mass="49867">MLLERIYDQDLAQAGYFIGCQAKGEAVVVDARRDIAPYLELAAANGMRIVAVTETHIHADYLSGTRELAAATGAAMYVSGEGGPDWQYGFEAERLHDGSTITLGNITVTALHTPGHTPEHLAFLVTDGAFADQPGYLLSGDFVFSGDLGRPDLLDEAAGGVDTRFEGARQLFRSLKEKFLTLPDHVQVYPGHGSGSACGKALGSIPSTTVGYERLYAWWAPYLAADDEQGFIDELLDGQPDAHAYFGRMKRQNRQGPAVMGERGDVPQLPNEEIAAGLAADAITFVDTRPNAEVHEGTVAGSLNIPAGGKSATYGAWAYDPETDSRPLVLLAPDQDAAREMWDHLVRVGIDSVAGFTPSLDGLPRTTPKLVSPADLAEVDAALVLDVRNKSEHAAGHIPGSEQLSAARVLWHTDRLPSEGTIVTYCQSGVRNSVAASALRRAGYDVVELDGSYAGWEAWKDAHARV</sequence>
<dbReference type="SMART" id="SM00450">
    <property type="entry name" value="RHOD"/>
    <property type="match status" value="1"/>
</dbReference>
<organism evidence="3 4">
    <name type="scientific">Sinomonas halotolerans</name>
    <dbReference type="NCBI Taxonomy" id="1644133"/>
    <lineage>
        <taxon>Bacteria</taxon>
        <taxon>Bacillati</taxon>
        <taxon>Actinomycetota</taxon>
        <taxon>Actinomycetes</taxon>
        <taxon>Micrococcales</taxon>
        <taxon>Micrococcaceae</taxon>
        <taxon>Sinomonas</taxon>
    </lineage>
</organism>
<dbReference type="InterPro" id="IPR044528">
    <property type="entry name" value="POD-like_MBL-fold"/>
</dbReference>
<dbReference type="EMBL" id="JBDFRB010000003">
    <property type="protein sequence ID" value="MEN2743844.1"/>
    <property type="molecule type" value="Genomic_DNA"/>
</dbReference>
<dbReference type="InterPro" id="IPR036873">
    <property type="entry name" value="Rhodanese-like_dom_sf"/>
</dbReference>
<reference evidence="3 4" key="1">
    <citation type="submission" date="2024-05" db="EMBL/GenBank/DDBJ databases">
        <title>Sinomonas sp. nov., isolated from a waste landfill.</title>
        <authorList>
            <person name="Zhao Y."/>
        </authorList>
    </citation>
    <scope>NUCLEOTIDE SEQUENCE [LARGE SCALE GENOMIC DNA]</scope>
    <source>
        <strain evidence="3 4">CCTCC AB2014300</strain>
    </source>
</reference>
<evidence type="ECO:0000313" key="3">
    <source>
        <dbReference type="EMBL" id="MEN2743844.1"/>
    </source>
</evidence>
<dbReference type="InterPro" id="IPR001763">
    <property type="entry name" value="Rhodanese-like_dom"/>
</dbReference>
<feature type="domain" description="Rhodanese" evidence="2">
    <location>
        <begin position="378"/>
        <end position="458"/>
    </location>
</feature>
<dbReference type="SMART" id="SM00849">
    <property type="entry name" value="Lactamase_B"/>
    <property type="match status" value="1"/>
</dbReference>
<proteinExistence type="predicted"/>
<evidence type="ECO:0000256" key="1">
    <source>
        <dbReference type="ARBA" id="ARBA00022723"/>
    </source>
</evidence>
<dbReference type="SUPFAM" id="SSF56281">
    <property type="entry name" value="Metallo-hydrolase/oxidoreductase"/>
    <property type="match status" value="1"/>
</dbReference>
<keyword evidence="1" id="KW-0479">Metal-binding</keyword>
<dbReference type="PANTHER" id="PTHR43084">
    <property type="entry name" value="PERSULFIDE DIOXYGENASE ETHE1"/>
    <property type="match status" value="1"/>
</dbReference>
<keyword evidence="4" id="KW-1185">Reference proteome</keyword>
<dbReference type="InterPro" id="IPR001279">
    <property type="entry name" value="Metallo-B-lactamas"/>
</dbReference>
<dbReference type="Pfam" id="PF00581">
    <property type="entry name" value="Rhodanese"/>
    <property type="match status" value="1"/>
</dbReference>
<dbReference type="Gene3D" id="3.40.250.10">
    <property type="entry name" value="Rhodanese-like domain"/>
    <property type="match status" value="2"/>
</dbReference>
<feature type="domain" description="Rhodanese" evidence="2">
    <location>
        <begin position="279"/>
        <end position="372"/>
    </location>
</feature>
<dbReference type="Pfam" id="PF00753">
    <property type="entry name" value="Lactamase_B"/>
    <property type="match status" value="1"/>
</dbReference>
<dbReference type="CDD" id="cd07724">
    <property type="entry name" value="POD-like_MBL-fold"/>
    <property type="match status" value="1"/>
</dbReference>
<dbReference type="Gene3D" id="3.60.15.10">
    <property type="entry name" value="Ribonuclease Z/Hydroxyacylglutathione hydrolase-like"/>
    <property type="match status" value="1"/>
</dbReference>
<evidence type="ECO:0000259" key="2">
    <source>
        <dbReference type="PROSITE" id="PS50206"/>
    </source>
</evidence>
<dbReference type="PANTHER" id="PTHR43084:SF1">
    <property type="entry name" value="PERSULFIDE DIOXYGENASE ETHE1, MITOCHONDRIAL"/>
    <property type="match status" value="1"/>
</dbReference>
<comment type="caution">
    <text evidence="3">The sequence shown here is derived from an EMBL/GenBank/DDBJ whole genome shotgun (WGS) entry which is preliminary data.</text>
</comment>
<gene>
    <name evidence="3" type="ORF">ABCQ75_04740</name>
</gene>
<evidence type="ECO:0000313" key="4">
    <source>
        <dbReference type="Proteomes" id="UP001422074"/>
    </source>
</evidence>
<dbReference type="InterPro" id="IPR051682">
    <property type="entry name" value="Mito_Persulfide_Diox"/>
</dbReference>
<dbReference type="Proteomes" id="UP001422074">
    <property type="component" value="Unassembled WGS sequence"/>
</dbReference>
<dbReference type="CDD" id="cd00158">
    <property type="entry name" value="RHOD"/>
    <property type="match status" value="1"/>
</dbReference>
<dbReference type="RefSeq" id="WP_345883431.1">
    <property type="nucleotide sequence ID" value="NZ_JBDFRB010000003.1"/>
</dbReference>
<name>A0ABU9WXD6_9MICC</name>
<accession>A0ABU9WXD6</accession>
<protein>
    <submittedName>
        <fullName evidence="3">MBL fold metallo-hydrolase</fullName>
    </submittedName>
</protein>